<name>A0A0F9RM41_9ZZZZ</name>
<keyword evidence="2" id="KW-1133">Transmembrane helix</keyword>
<reference evidence="3" key="1">
    <citation type="journal article" date="2015" name="Nature">
        <title>Complex archaea that bridge the gap between prokaryotes and eukaryotes.</title>
        <authorList>
            <person name="Spang A."/>
            <person name="Saw J.H."/>
            <person name="Jorgensen S.L."/>
            <person name="Zaremba-Niedzwiedzka K."/>
            <person name="Martijn J."/>
            <person name="Lind A.E."/>
            <person name="van Eijk R."/>
            <person name="Schleper C."/>
            <person name="Guy L."/>
            <person name="Ettema T.J."/>
        </authorList>
    </citation>
    <scope>NUCLEOTIDE SEQUENCE</scope>
</reference>
<keyword evidence="2" id="KW-0472">Membrane</keyword>
<evidence type="ECO:0000256" key="2">
    <source>
        <dbReference type="SAM" id="Phobius"/>
    </source>
</evidence>
<gene>
    <name evidence="3" type="ORF">LCGC14_0578860</name>
</gene>
<evidence type="ECO:0000256" key="1">
    <source>
        <dbReference type="SAM" id="Coils"/>
    </source>
</evidence>
<organism evidence="3">
    <name type="scientific">marine sediment metagenome</name>
    <dbReference type="NCBI Taxonomy" id="412755"/>
    <lineage>
        <taxon>unclassified sequences</taxon>
        <taxon>metagenomes</taxon>
        <taxon>ecological metagenomes</taxon>
    </lineage>
</organism>
<keyword evidence="2" id="KW-0812">Transmembrane</keyword>
<keyword evidence="1" id="KW-0175">Coiled coil</keyword>
<sequence>MEDVDDQLIIVNIEFPLEYKSKHIKKFLNYLRYNEPNNFKIQSDKVTSKEEEFYDKQVELLENCILLNEERKEESQNLVKFLNELEKFLTKTQLEKSKLNYQTLEYKKLSNRKDEYEKERKSLKRRESERREVLDRKTKNIDKERKKIKREIFENFKNRKKKEFYCLKKKLWNMWDQIELHLLKRRKRIQFNIYILKQQPSLNKLKISVLTEKKDEIKVNIENLEILRENYKDSKYFFELVQNKELIISIINTYEEDVKKELPNKINVKKIKKILEKLKPKKEEKPKPLTRNNSISRFLFSKTLQSSKIIKANEDNQEKRILQLILNKSKIYELFCSYLAKISNNEITIKKQFGFKDSYLITHYPKEKLQPFLERNRLLQRNIVRTRSFIQILGIKLDFIEITETLFRNFSKEQPRSKPKKRFTPFQKPYFHTKIKTKAAISVISIIILILALVLPYLFSSHPIVVQKYNLVKINYQIWESDASKSYNMLNPSFDDIIWITMVPITENSTSGLILGLYNNLLGKQEYFESDLIWLNKNIDQDRNGIDDISGLPALTYGNSTDLYFNTCLMIKFEVLDIQKN</sequence>
<protein>
    <submittedName>
        <fullName evidence="3">Uncharacterized protein</fullName>
    </submittedName>
</protein>
<comment type="caution">
    <text evidence="3">The sequence shown here is derived from an EMBL/GenBank/DDBJ whole genome shotgun (WGS) entry which is preliminary data.</text>
</comment>
<feature type="coiled-coil region" evidence="1">
    <location>
        <begin position="99"/>
        <end position="151"/>
    </location>
</feature>
<evidence type="ECO:0000313" key="3">
    <source>
        <dbReference type="EMBL" id="KKN55779.1"/>
    </source>
</evidence>
<proteinExistence type="predicted"/>
<dbReference type="AlphaFoldDB" id="A0A0F9RM41"/>
<feature type="coiled-coil region" evidence="1">
    <location>
        <begin position="207"/>
        <end position="234"/>
    </location>
</feature>
<dbReference type="EMBL" id="LAZR01000872">
    <property type="protein sequence ID" value="KKN55779.1"/>
    <property type="molecule type" value="Genomic_DNA"/>
</dbReference>
<feature type="transmembrane region" description="Helical" evidence="2">
    <location>
        <begin position="439"/>
        <end position="459"/>
    </location>
</feature>
<accession>A0A0F9RM41</accession>